<feature type="compositionally biased region" description="Low complexity" evidence="2">
    <location>
        <begin position="121"/>
        <end position="130"/>
    </location>
</feature>
<comment type="similarity">
    <text evidence="1">Belongs to the RRP15 family.</text>
</comment>
<evidence type="ECO:0000313" key="3">
    <source>
        <dbReference type="EMBL" id="PFH33966.1"/>
    </source>
</evidence>
<dbReference type="GO" id="GO:0000470">
    <property type="term" value="P:maturation of LSU-rRNA"/>
    <property type="evidence" value="ECO:0007669"/>
    <property type="project" value="TreeGrafter"/>
</dbReference>
<gene>
    <name evidence="3" type="ORF">BESB_071180</name>
</gene>
<dbReference type="GeneID" id="40312044"/>
<feature type="compositionally biased region" description="Basic residues" evidence="2">
    <location>
        <begin position="234"/>
        <end position="248"/>
    </location>
</feature>
<feature type="compositionally biased region" description="Low complexity" evidence="2">
    <location>
        <begin position="17"/>
        <end position="26"/>
    </location>
</feature>
<feature type="region of interest" description="Disordered" evidence="2">
    <location>
        <begin position="223"/>
        <end position="268"/>
    </location>
</feature>
<dbReference type="PANTHER" id="PTHR13245:SF14">
    <property type="entry name" value="RRP15-LIKE PROTEIN"/>
    <property type="match status" value="1"/>
</dbReference>
<sequence length="268" mass="29757">MPPKLEKRRAASDTDSDALSDSPAPTVKMENKRRASLLSAAGPAVGLGEAKKRRKSPLGEDAETENHTSSHRAGLSTASVFGHSSSPGGSTRKREAEPAGGDFSALSKAFQDIMHRPLPPASSASSPPAAGHKAVKTEDGRVKSESGVAPILAERPGVFKELEKQREEARVQRRLLAARRHQREASHVKPCAADREYERSLRKIASKGVVRFFNVLMKFRREQAERDGEDLRQKRLRRRERFQRRKGKKADQGDSRKTQNFMKMLNSE</sequence>
<comment type="caution">
    <text evidence="3">The sequence shown here is derived from an EMBL/GenBank/DDBJ whole genome shotgun (WGS) entry which is preliminary data.</text>
</comment>
<dbReference type="GO" id="GO:0030687">
    <property type="term" value="C:preribosome, large subunit precursor"/>
    <property type="evidence" value="ECO:0007669"/>
    <property type="project" value="TreeGrafter"/>
</dbReference>
<dbReference type="Pfam" id="PF07890">
    <property type="entry name" value="Rrp15p"/>
    <property type="match status" value="1"/>
</dbReference>
<dbReference type="AlphaFoldDB" id="A0A2A9MDD5"/>
<evidence type="ECO:0000256" key="2">
    <source>
        <dbReference type="SAM" id="MobiDB-lite"/>
    </source>
</evidence>
<dbReference type="RefSeq" id="XP_029217975.1">
    <property type="nucleotide sequence ID" value="XM_029365491.1"/>
</dbReference>
<dbReference type="PANTHER" id="PTHR13245">
    <property type="entry name" value="RRP15-LIKE PROTEIN"/>
    <property type="match status" value="1"/>
</dbReference>
<protein>
    <recommendedName>
        <fullName evidence="5">Rrp15p</fullName>
    </recommendedName>
</protein>
<feature type="compositionally biased region" description="Polar residues" evidence="2">
    <location>
        <begin position="258"/>
        <end position="268"/>
    </location>
</feature>
<feature type="compositionally biased region" description="Basic and acidic residues" evidence="2">
    <location>
        <begin position="135"/>
        <end position="144"/>
    </location>
</feature>
<dbReference type="OrthoDB" id="332535at2759"/>
<keyword evidence="4" id="KW-1185">Reference proteome</keyword>
<organism evidence="3 4">
    <name type="scientific">Besnoitia besnoiti</name>
    <name type="common">Apicomplexan protozoan</name>
    <dbReference type="NCBI Taxonomy" id="94643"/>
    <lineage>
        <taxon>Eukaryota</taxon>
        <taxon>Sar</taxon>
        <taxon>Alveolata</taxon>
        <taxon>Apicomplexa</taxon>
        <taxon>Conoidasida</taxon>
        <taxon>Coccidia</taxon>
        <taxon>Eucoccidiorida</taxon>
        <taxon>Eimeriorina</taxon>
        <taxon>Sarcocystidae</taxon>
        <taxon>Besnoitia</taxon>
    </lineage>
</organism>
<accession>A0A2A9MDD5</accession>
<reference evidence="3 4" key="1">
    <citation type="submission" date="2017-09" db="EMBL/GenBank/DDBJ databases">
        <title>Genome sequencing of Besnoitia besnoiti strain Bb-Ger1.</title>
        <authorList>
            <person name="Schares G."/>
            <person name="Venepally P."/>
            <person name="Lorenzi H.A."/>
        </authorList>
    </citation>
    <scope>NUCLEOTIDE SEQUENCE [LARGE SCALE GENOMIC DNA]</scope>
    <source>
        <strain evidence="3 4">Bb-Ger1</strain>
    </source>
</reference>
<feature type="region of interest" description="Disordered" evidence="2">
    <location>
        <begin position="1"/>
        <end position="149"/>
    </location>
</feature>
<name>A0A2A9MDD5_BESBE</name>
<dbReference type="InterPro" id="IPR012459">
    <property type="entry name" value="Rrp15"/>
</dbReference>
<proteinExistence type="inferred from homology"/>
<dbReference type="EMBL" id="NWUJ01000007">
    <property type="protein sequence ID" value="PFH33966.1"/>
    <property type="molecule type" value="Genomic_DNA"/>
</dbReference>
<dbReference type="VEuPathDB" id="ToxoDB:BESB_071180"/>
<dbReference type="GO" id="GO:0000460">
    <property type="term" value="P:maturation of 5.8S rRNA"/>
    <property type="evidence" value="ECO:0007669"/>
    <property type="project" value="TreeGrafter"/>
</dbReference>
<feature type="compositionally biased region" description="Basic and acidic residues" evidence="2">
    <location>
        <begin position="223"/>
        <end position="233"/>
    </location>
</feature>
<feature type="compositionally biased region" description="Polar residues" evidence="2">
    <location>
        <begin position="76"/>
        <end position="89"/>
    </location>
</feature>
<dbReference type="KEGG" id="bbes:BESB_071180"/>
<evidence type="ECO:0000256" key="1">
    <source>
        <dbReference type="ARBA" id="ARBA00007462"/>
    </source>
</evidence>
<feature type="compositionally biased region" description="Basic and acidic residues" evidence="2">
    <location>
        <begin position="1"/>
        <end position="12"/>
    </location>
</feature>
<evidence type="ECO:0008006" key="5">
    <source>
        <dbReference type="Google" id="ProtNLM"/>
    </source>
</evidence>
<dbReference type="Proteomes" id="UP000224006">
    <property type="component" value="Unassembled WGS sequence"/>
</dbReference>
<evidence type="ECO:0000313" key="4">
    <source>
        <dbReference type="Proteomes" id="UP000224006"/>
    </source>
</evidence>